<keyword evidence="3" id="KW-1185">Reference proteome</keyword>
<dbReference type="EMBL" id="KE124883">
    <property type="protein sequence ID" value="EPB75889.1"/>
    <property type="molecule type" value="Genomic_DNA"/>
</dbReference>
<evidence type="ECO:0000313" key="2">
    <source>
        <dbReference type="EMBL" id="EPB75889.1"/>
    </source>
</evidence>
<evidence type="ECO:0000256" key="1">
    <source>
        <dbReference type="SAM" id="MobiDB-lite"/>
    </source>
</evidence>
<feature type="compositionally biased region" description="Basic and acidic residues" evidence="1">
    <location>
        <begin position="9"/>
        <end position="31"/>
    </location>
</feature>
<protein>
    <submittedName>
        <fullName evidence="2">Uncharacterized protein</fullName>
    </submittedName>
</protein>
<gene>
    <name evidence="2" type="ORF">ANCCEY_04994</name>
</gene>
<dbReference type="AlphaFoldDB" id="A0A0D6LVP2"/>
<organism evidence="2 3">
    <name type="scientific">Ancylostoma ceylanicum</name>
    <dbReference type="NCBI Taxonomy" id="53326"/>
    <lineage>
        <taxon>Eukaryota</taxon>
        <taxon>Metazoa</taxon>
        <taxon>Ecdysozoa</taxon>
        <taxon>Nematoda</taxon>
        <taxon>Chromadorea</taxon>
        <taxon>Rhabditida</taxon>
        <taxon>Rhabditina</taxon>
        <taxon>Rhabditomorpha</taxon>
        <taxon>Strongyloidea</taxon>
        <taxon>Ancylostomatidae</taxon>
        <taxon>Ancylostomatinae</taxon>
        <taxon>Ancylostoma</taxon>
    </lineage>
</organism>
<accession>A0A0D6LVP2</accession>
<sequence length="96" mass="11407">MFTGNKQVEAVEKWPHQRRHEERVKDQRPDSTHSICKTPMGRTRLAPNRRQMEYQNNSMDSTEREKTLRPTIHTLVQHIFQVVQAERNKLDASSPR</sequence>
<reference evidence="2 3" key="1">
    <citation type="submission" date="2013-05" db="EMBL/GenBank/DDBJ databases">
        <title>Draft genome of the parasitic nematode Anyclostoma ceylanicum.</title>
        <authorList>
            <person name="Mitreva M."/>
        </authorList>
    </citation>
    <scope>NUCLEOTIDE SEQUENCE [LARGE SCALE GENOMIC DNA]</scope>
</reference>
<dbReference type="Proteomes" id="UP000054495">
    <property type="component" value="Unassembled WGS sequence"/>
</dbReference>
<feature type="region of interest" description="Disordered" evidence="1">
    <location>
        <begin position="1"/>
        <end position="66"/>
    </location>
</feature>
<evidence type="ECO:0000313" key="3">
    <source>
        <dbReference type="Proteomes" id="UP000054495"/>
    </source>
</evidence>
<proteinExistence type="predicted"/>
<name>A0A0D6LVP2_9BILA</name>